<evidence type="ECO:0000256" key="3">
    <source>
        <dbReference type="ARBA" id="ARBA00004906"/>
    </source>
</evidence>
<evidence type="ECO:0000256" key="7">
    <source>
        <dbReference type="ARBA" id="ARBA00022786"/>
    </source>
</evidence>
<sequence length="956" mass="107522">MGSFLLNPQSLLFPPFVRVYLLFPLILSLIAIFFTPTSSRQIFPSFSIPSRISYSQHCAQIVAESPTIGDPLFIAQIQIPSFFGAYVTNGDQLFGPNFQITANLSPRNVFKTVSPGVFKIDAFLVVKVVRFRRRGLRSLLNVYGGPRFRVSPRVVNFHLSGLWDSASGELCMVGLGTKPLIAGKPLEFDAVFKSNYPNKSSITSSLVSGTLESLNPEGSQNHFRPISIMGISRTNYEYTLIKKEIENEVVESEKGNNPFNVSLGSGGLYQRCYRFISLSDNFELAYNNFCDGRNCSLLDGVLGFLPRYMSLNEIDCSGQRMVRVAIGFSNTSDIRHGYRQPLNPSRALIAEGTWNAGNNQFHFVACRILNFTDSPLSASVGDCSIRVNFTFPASLAITTPSIINGHIWSNKSVGELGYFDRSEIHASGTRRGALPDMNYEYSEIERAKKYCAEKKVFKHKGKGYPNPYSQDMKFDMDVRNTKGQKIWGKAHPVFVGDHFVEDFSPYFFSTVMARPVSVTPVNNTHNGLLNITYWISLSPKNEFQVGGRSLEINRTVVLSAEGVYDIETGRLCMVGCWNHGTDVNLPQNISKLDCDIFIDIQFPPGNSNGGDVVKGTIVSKREKLDPLYFEHLDLSATSLTKTQVDRVFWRMDFEIAMVLVSNTLTCIFVAVQLFHVKRHPDELPFISIVMLILITMGHMIPLLLNMEAFFLSSPRKRTVFFGSGGWLEVNEVLVRVITMVAFLLEFRLLQLTWSSRANDGSPNSLWSAEKKVILCSLPLYLFGALVAWLIQRLRGSPKNTSQFHQLHLRSSDPTLPFWHDIKSYAGFVLDAFLLPQIMFNIISDSKGTALCIPYYVGTTIVRLLPHTYDLFRGHISAWNLDTWYIYANPGMNYYSTAWDILISCIGLSFVVLIYLQQRFGGRFIVPKRFRDNGSRNGSLELVQNGDVRTAPPKVVR</sequence>
<feature type="transmembrane region" description="Helical" evidence="10">
    <location>
        <begin position="686"/>
        <end position="711"/>
    </location>
</feature>
<evidence type="ECO:0000256" key="6">
    <source>
        <dbReference type="ARBA" id="ARBA00022692"/>
    </source>
</evidence>
<organism evidence="13 14">
    <name type="scientific">Carnegiea gigantea</name>
    <dbReference type="NCBI Taxonomy" id="171969"/>
    <lineage>
        <taxon>Eukaryota</taxon>
        <taxon>Viridiplantae</taxon>
        <taxon>Streptophyta</taxon>
        <taxon>Embryophyta</taxon>
        <taxon>Tracheophyta</taxon>
        <taxon>Spermatophyta</taxon>
        <taxon>Magnoliopsida</taxon>
        <taxon>eudicotyledons</taxon>
        <taxon>Gunneridae</taxon>
        <taxon>Pentapetalae</taxon>
        <taxon>Caryophyllales</taxon>
        <taxon>Cactineae</taxon>
        <taxon>Cactaceae</taxon>
        <taxon>Cactoideae</taxon>
        <taxon>Echinocereeae</taxon>
        <taxon>Carnegiea</taxon>
    </lineage>
</organism>
<evidence type="ECO:0000256" key="1">
    <source>
        <dbReference type="ARBA" id="ARBA00000900"/>
    </source>
</evidence>
<feature type="transmembrane region" description="Helical" evidence="10">
    <location>
        <begin position="655"/>
        <end position="674"/>
    </location>
</feature>
<evidence type="ECO:0000256" key="5">
    <source>
        <dbReference type="ARBA" id="ARBA00022679"/>
    </source>
</evidence>
<dbReference type="EC" id="2.3.2.27" evidence="4"/>
<comment type="subcellular location">
    <subcellularLocation>
        <location evidence="2">Endomembrane system</location>
        <topology evidence="2">Multi-pass membrane protein</topology>
    </subcellularLocation>
</comment>
<feature type="transmembrane region" description="Helical" evidence="10">
    <location>
        <begin position="771"/>
        <end position="790"/>
    </location>
</feature>
<reference evidence="13" key="1">
    <citation type="submission" date="2022-04" db="EMBL/GenBank/DDBJ databases">
        <title>Carnegiea gigantea Genome sequencing and assembly v2.</title>
        <authorList>
            <person name="Copetti D."/>
            <person name="Sanderson M.J."/>
            <person name="Burquez A."/>
            <person name="Wojciechowski M.F."/>
        </authorList>
    </citation>
    <scope>NUCLEOTIDE SEQUENCE</scope>
    <source>
        <strain evidence="13">SGP5-SGP5p</strain>
        <tissue evidence="13">Aerial part</tissue>
    </source>
</reference>
<evidence type="ECO:0000313" key="13">
    <source>
        <dbReference type="EMBL" id="KAJ8431228.1"/>
    </source>
</evidence>
<evidence type="ECO:0000256" key="8">
    <source>
        <dbReference type="ARBA" id="ARBA00022989"/>
    </source>
</evidence>
<comment type="caution">
    <text evidence="13">The sequence shown here is derived from an EMBL/GenBank/DDBJ whole genome shotgun (WGS) entry which is preliminary data.</text>
</comment>
<dbReference type="GO" id="GO:0012505">
    <property type="term" value="C:endomembrane system"/>
    <property type="evidence" value="ECO:0007669"/>
    <property type="project" value="UniProtKB-SubCell"/>
</dbReference>
<keyword evidence="8 10" id="KW-1133">Transmembrane helix</keyword>
<keyword evidence="5" id="KW-0808">Transferase</keyword>
<feature type="domain" description="DUF2921" evidence="12">
    <location>
        <begin position="251"/>
        <end position="421"/>
    </location>
</feature>
<feature type="domain" description="DUF2921" evidence="12">
    <location>
        <begin position="100"/>
        <end position="227"/>
    </location>
</feature>
<dbReference type="PANTHER" id="PTHR33389">
    <property type="entry name" value="FAMILY PROTEIN, PUTATIVE (DUF2921)-RELATED"/>
    <property type="match status" value="1"/>
</dbReference>
<evidence type="ECO:0000313" key="14">
    <source>
        <dbReference type="Proteomes" id="UP001153076"/>
    </source>
</evidence>
<dbReference type="EMBL" id="JAKOGI010000706">
    <property type="protein sequence ID" value="KAJ8431228.1"/>
    <property type="molecule type" value="Genomic_DNA"/>
</dbReference>
<feature type="transmembrane region" description="Helical" evidence="10">
    <location>
        <begin position="732"/>
        <end position="751"/>
    </location>
</feature>
<protein>
    <recommendedName>
        <fullName evidence="4">RING-type E3 ubiquitin transferase</fullName>
        <ecNumber evidence="4">2.3.2.27</ecNumber>
    </recommendedName>
</protein>
<accession>A0A9Q1JUD4</accession>
<keyword evidence="7" id="KW-0833">Ubl conjugation pathway</keyword>
<evidence type="ECO:0000256" key="4">
    <source>
        <dbReference type="ARBA" id="ARBA00012483"/>
    </source>
</evidence>
<dbReference type="Pfam" id="PF11145">
    <property type="entry name" value="DUF2921"/>
    <property type="match status" value="1"/>
</dbReference>
<dbReference type="InterPro" id="IPR021319">
    <property type="entry name" value="DUF2921"/>
</dbReference>
<dbReference type="Proteomes" id="UP001153076">
    <property type="component" value="Unassembled WGS sequence"/>
</dbReference>
<gene>
    <name evidence="13" type="ORF">Cgig2_032999</name>
</gene>
<evidence type="ECO:0000256" key="10">
    <source>
        <dbReference type="SAM" id="Phobius"/>
    </source>
</evidence>
<keyword evidence="9 10" id="KW-0472">Membrane</keyword>
<evidence type="ECO:0000259" key="11">
    <source>
        <dbReference type="Pfam" id="PF11145"/>
    </source>
</evidence>
<dbReference type="AlphaFoldDB" id="A0A9Q1JUD4"/>
<keyword evidence="14" id="KW-1185">Reference proteome</keyword>
<dbReference type="OrthoDB" id="607498at2759"/>
<dbReference type="GO" id="GO:0061630">
    <property type="term" value="F:ubiquitin protein ligase activity"/>
    <property type="evidence" value="ECO:0007669"/>
    <property type="project" value="UniProtKB-EC"/>
</dbReference>
<proteinExistence type="predicted"/>
<feature type="domain" description="SWEET-like" evidence="11">
    <location>
        <begin position="643"/>
        <end position="929"/>
    </location>
</feature>
<feature type="domain" description="DUF2921" evidence="12">
    <location>
        <begin position="448"/>
        <end position="632"/>
    </location>
</feature>
<comment type="catalytic activity">
    <reaction evidence="1">
        <text>S-ubiquitinyl-[E2 ubiquitin-conjugating enzyme]-L-cysteine + [acceptor protein]-L-lysine = [E2 ubiquitin-conjugating enzyme]-L-cysteine + N(6)-ubiquitinyl-[acceptor protein]-L-lysine.</text>
        <dbReference type="EC" id="2.3.2.27"/>
    </reaction>
</comment>
<comment type="pathway">
    <text evidence="3">Protein modification; protein ubiquitination.</text>
</comment>
<dbReference type="InterPro" id="IPR057425">
    <property type="entry name" value="DUF2921_N"/>
</dbReference>
<name>A0A9Q1JUD4_9CARY</name>
<dbReference type="PANTHER" id="PTHR33389:SF22">
    <property type="entry name" value="FAMILY PROTEIN, PUTATIVE (DUF2921)-RELATED"/>
    <property type="match status" value="1"/>
</dbReference>
<feature type="transmembrane region" description="Helical" evidence="10">
    <location>
        <begin position="12"/>
        <end position="34"/>
    </location>
</feature>
<evidence type="ECO:0000259" key="12">
    <source>
        <dbReference type="Pfam" id="PF25333"/>
    </source>
</evidence>
<keyword evidence="6 10" id="KW-0812">Transmembrane</keyword>
<dbReference type="Pfam" id="PF25333">
    <property type="entry name" value="DUF2921_N"/>
    <property type="match status" value="3"/>
</dbReference>
<evidence type="ECO:0000256" key="2">
    <source>
        <dbReference type="ARBA" id="ARBA00004127"/>
    </source>
</evidence>
<evidence type="ECO:0000256" key="9">
    <source>
        <dbReference type="ARBA" id="ARBA00023136"/>
    </source>
</evidence>
<feature type="transmembrane region" description="Helical" evidence="10">
    <location>
        <begin position="893"/>
        <end position="915"/>
    </location>
</feature>